<dbReference type="AlphaFoldDB" id="A0A841KS24"/>
<organism evidence="1 2">
    <name type="scientific">Anaerosolibacter carboniphilus</name>
    <dbReference type="NCBI Taxonomy" id="1417629"/>
    <lineage>
        <taxon>Bacteria</taxon>
        <taxon>Bacillati</taxon>
        <taxon>Bacillota</taxon>
        <taxon>Clostridia</taxon>
        <taxon>Peptostreptococcales</taxon>
        <taxon>Thermotaleaceae</taxon>
        <taxon>Anaerosolibacter</taxon>
    </lineage>
</organism>
<keyword evidence="2" id="KW-1185">Reference proteome</keyword>
<evidence type="ECO:0000313" key="1">
    <source>
        <dbReference type="EMBL" id="MBB6214948.1"/>
    </source>
</evidence>
<name>A0A841KS24_9FIRM</name>
<accession>A0A841KS24</accession>
<evidence type="ECO:0000313" key="2">
    <source>
        <dbReference type="Proteomes" id="UP000579281"/>
    </source>
</evidence>
<dbReference type="EMBL" id="JACHEN010000004">
    <property type="protein sequence ID" value="MBB6214948.1"/>
    <property type="molecule type" value="Genomic_DNA"/>
</dbReference>
<proteinExistence type="predicted"/>
<reference evidence="1 2" key="1">
    <citation type="submission" date="2020-08" db="EMBL/GenBank/DDBJ databases">
        <title>Genomic Encyclopedia of Type Strains, Phase IV (KMG-IV): sequencing the most valuable type-strain genomes for metagenomic binning, comparative biology and taxonomic classification.</title>
        <authorList>
            <person name="Goeker M."/>
        </authorList>
    </citation>
    <scope>NUCLEOTIDE SEQUENCE [LARGE SCALE GENOMIC DNA]</scope>
    <source>
        <strain evidence="1 2">DSM 103526</strain>
    </source>
</reference>
<gene>
    <name evidence="1" type="ORF">HNQ80_001033</name>
</gene>
<dbReference type="Proteomes" id="UP000579281">
    <property type="component" value="Unassembled WGS sequence"/>
</dbReference>
<comment type="caution">
    <text evidence="1">The sequence shown here is derived from an EMBL/GenBank/DDBJ whole genome shotgun (WGS) entry which is preliminary data.</text>
</comment>
<protein>
    <submittedName>
        <fullName evidence="1">Uncharacterized protein</fullName>
    </submittedName>
</protein>
<sequence length="33" mass="3743">MTKEEMLQKLAEIKNKAKEMMENGSSTGNVEEN</sequence>